<proteinExistence type="predicted"/>
<dbReference type="OrthoDB" id="564871at2"/>
<gene>
    <name evidence="1" type="ORF">XINFAN_03032</name>
</gene>
<dbReference type="SUPFAM" id="SSF53448">
    <property type="entry name" value="Nucleotide-diphospho-sugar transferases"/>
    <property type="match status" value="1"/>
</dbReference>
<evidence type="ECO:0000313" key="2">
    <source>
        <dbReference type="Proteomes" id="UP000277498"/>
    </source>
</evidence>
<reference evidence="1 2" key="1">
    <citation type="submission" date="2018-11" db="EMBL/GenBank/DDBJ databases">
        <authorList>
            <person name="Criscuolo A."/>
        </authorList>
    </citation>
    <scope>NUCLEOTIDE SEQUENCE [LARGE SCALE GENOMIC DNA]</scope>
    <source>
        <strain evidence="1">ACIP111625</strain>
    </source>
</reference>
<dbReference type="EMBL" id="UXAW01000087">
    <property type="protein sequence ID" value="VDC31658.1"/>
    <property type="molecule type" value="Genomic_DNA"/>
</dbReference>
<dbReference type="RefSeq" id="WP_124087753.1">
    <property type="nucleotide sequence ID" value="NZ_UXAW01000087.1"/>
</dbReference>
<keyword evidence="2" id="KW-1185">Reference proteome</keyword>
<sequence>MDRIVICMKWGTLYGPDYVNVLWSAARENISGPFRFICMTDDATGLAPGIEAMPIPDLGLPPDLWRSGGWPKLAMFLPQIADLSGRALFIDLDMVLWGELDPLFTLPGPLVMLDSGPWRYRNGIPRPMSSIMAFDIGGLPHLATRIIADPRGMAARYQNEQDFIGGEAGEIAFWPQSWIRSYKYHLRPPLLIDRFRGPHPPGPEVKVLCFHGNPRPIDMIRPPKGNWDVPPHYGRGQVSWMVDYWTRHGGHL</sequence>
<dbReference type="Proteomes" id="UP000277498">
    <property type="component" value="Unassembled WGS sequence"/>
</dbReference>
<evidence type="ECO:0000313" key="1">
    <source>
        <dbReference type="EMBL" id="VDC31658.1"/>
    </source>
</evidence>
<name>A0A3P5XUC3_9RHOB</name>
<dbReference type="AlphaFoldDB" id="A0A3P5XUC3"/>
<protein>
    <recommendedName>
        <fullName evidence="3">Glycosyltransferase</fullName>
    </recommendedName>
</protein>
<dbReference type="InterPro" id="IPR029044">
    <property type="entry name" value="Nucleotide-diphossugar_trans"/>
</dbReference>
<accession>A0A3P5XUC3</accession>
<evidence type="ECO:0008006" key="3">
    <source>
        <dbReference type="Google" id="ProtNLM"/>
    </source>
</evidence>
<organism evidence="1 2">
    <name type="scientific">Pseudogemmobacter humi</name>
    <dbReference type="NCBI Taxonomy" id="2483812"/>
    <lineage>
        <taxon>Bacteria</taxon>
        <taxon>Pseudomonadati</taxon>
        <taxon>Pseudomonadota</taxon>
        <taxon>Alphaproteobacteria</taxon>
        <taxon>Rhodobacterales</taxon>
        <taxon>Paracoccaceae</taxon>
        <taxon>Pseudogemmobacter</taxon>
    </lineage>
</organism>